<protein>
    <recommendedName>
        <fullName evidence="2">3'-phosphate/5'-hydroxy nucleic acid ligase</fullName>
        <ecNumber evidence="2">6.5.1.8</ecNumber>
    </recommendedName>
</protein>
<keyword evidence="5" id="KW-0547">Nucleotide-binding</keyword>
<name>A0A7S3Z2S6_9EUKA</name>
<evidence type="ECO:0000256" key="6">
    <source>
        <dbReference type="ARBA" id="ARBA00023134"/>
    </source>
</evidence>
<proteinExistence type="predicted"/>
<dbReference type="AlphaFoldDB" id="A0A7S3Z2S6"/>
<evidence type="ECO:0000256" key="9">
    <source>
        <dbReference type="SAM" id="MobiDB-lite"/>
    </source>
</evidence>
<keyword evidence="6" id="KW-0342">GTP-binding</keyword>
<dbReference type="GO" id="GO:0005525">
    <property type="term" value="F:GTP binding"/>
    <property type="evidence" value="ECO:0007669"/>
    <property type="project" value="UniProtKB-KW"/>
</dbReference>
<evidence type="ECO:0000256" key="8">
    <source>
        <dbReference type="ARBA" id="ARBA00047746"/>
    </source>
</evidence>
<sequence>MHHHCIITTVTQLSCSHYAVIMHHPSSCTQSSCIMHHACSCMHACVHRHARMHACIIIPTGLRDEAPGAYKNLDLVMNNQKELVEVVHRLKPIINVKGIEKRPRQLVAAERQKKSGYWTGGGSNRKQSKG</sequence>
<dbReference type="EMBL" id="HBIV01030005">
    <property type="protein sequence ID" value="CAE0669775.1"/>
    <property type="molecule type" value="Transcribed_RNA"/>
</dbReference>
<accession>A0A7S3Z2S6</accession>
<evidence type="ECO:0000256" key="3">
    <source>
        <dbReference type="ARBA" id="ARBA00022598"/>
    </source>
</evidence>
<reference evidence="10" key="1">
    <citation type="submission" date="2021-01" db="EMBL/GenBank/DDBJ databases">
        <authorList>
            <person name="Corre E."/>
            <person name="Pelletier E."/>
            <person name="Niang G."/>
            <person name="Scheremetjew M."/>
            <person name="Finn R."/>
            <person name="Kale V."/>
            <person name="Holt S."/>
            <person name="Cochrane G."/>
            <person name="Meng A."/>
            <person name="Brown T."/>
            <person name="Cohen L."/>
        </authorList>
    </citation>
    <scope>NUCLEOTIDE SEQUENCE</scope>
    <source>
        <strain evidence="10">CCCM811</strain>
    </source>
</reference>
<keyword evidence="7" id="KW-0464">Manganese</keyword>
<feature type="region of interest" description="Disordered" evidence="9">
    <location>
        <begin position="105"/>
        <end position="130"/>
    </location>
</feature>
<dbReference type="Gene3D" id="3.90.1860.10">
    <property type="entry name" value="tRNA-splicing ligase RtcB"/>
    <property type="match status" value="1"/>
</dbReference>
<dbReference type="InterPro" id="IPR001233">
    <property type="entry name" value="RtcB"/>
</dbReference>
<evidence type="ECO:0000256" key="5">
    <source>
        <dbReference type="ARBA" id="ARBA00022741"/>
    </source>
</evidence>
<evidence type="ECO:0000256" key="1">
    <source>
        <dbReference type="ARBA" id="ARBA00001936"/>
    </source>
</evidence>
<comment type="catalytic activity">
    <reaction evidence="8">
        <text>a 3'-end 3'-phospho-ribonucleotide-RNA + a 5'-end dephospho-ribonucleoside-RNA + GTP = a ribonucleotidyl-ribonucleotide-RNA + GMP + diphosphate</text>
        <dbReference type="Rhea" id="RHEA:68076"/>
        <dbReference type="Rhea" id="RHEA-COMP:10463"/>
        <dbReference type="Rhea" id="RHEA-COMP:13936"/>
        <dbReference type="Rhea" id="RHEA-COMP:17355"/>
        <dbReference type="ChEBI" id="CHEBI:33019"/>
        <dbReference type="ChEBI" id="CHEBI:37565"/>
        <dbReference type="ChEBI" id="CHEBI:58115"/>
        <dbReference type="ChEBI" id="CHEBI:83062"/>
        <dbReference type="ChEBI" id="CHEBI:138284"/>
        <dbReference type="ChEBI" id="CHEBI:173118"/>
        <dbReference type="EC" id="6.5.1.8"/>
    </reaction>
</comment>
<evidence type="ECO:0000256" key="2">
    <source>
        <dbReference type="ARBA" id="ARBA00012726"/>
    </source>
</evidence>
<keyword evidence="3" id="KW-0436">Ligase</keyword>
<comment type="cofactor">
    <cofactor evidence="1">
        <name>Mn(2+)</name>
        <dbReference type="ChEBI" id="CHEBI:29035"/>
    </cofactor>
</comment>
<evidence type="ECO:0000256" key="7">
    <source>
        <dbReference type="ARBA" id="ARBA00023211"/>
    </source>
</evidence>
<organism evidence="10">
    <name type="scientific">Lotharella globosa</name>
    <dbReference type="NCBI Taxonomy" id="91324"/>
    <lineage>
        <taxon>Eukaryota</taxon>
        <taxon>Sar</taxon>
        <taxon>Rhizaria</taxon>
        <taxon>Cercozoa</taxon>
        <taxon>Chlorarachniophyceae</taxon>
        <taxon>Lotharella</taxon>
    </lineage>
</organism>
<evidence type="ECO:0000313" key="10">
    <source>
        <dbReference type="EMBL" id="CAE0669775.1"/>
    </source>
</evidence>
<evidence type="ECO:0000256" key="4">
    <source>
        <dbReference type="ARBA" id="ARBA00022723"/>
    </source>
</evidence>
<dbReference type="EC" id="6.5.1.8" evidence="2"/>
<keyword evidence="4" id="KW-0479">Metal-binding</keyword>
<dbReference type="GO" id="GO:0006396">
    <property type="term" value="P:RNA processing"/>
    <property type="evidence" value="ECO:0007669"/>
    <property type="project" value="InterPro"/>
</dbReference>
<dbReference type="SUPFAM" id="SSF103365">
    <property type="entry name" value="Hypothetical protein PH1602"/>
    <property type="match status" value="1"/>
</dbReference>
<dbReference type="GO" id="GO:0170057">
    <property type="term" value="F:RNA ligase (GTP) activity"/>
    <property type="evidence" value="ECO:0007669"/>
    <property type="project" value="UniProtKB-EC"/>
</dbReference>
<gene>
    <name evidence="10" type="ORF">LGLO00237_LOCUS21405</name>
</gene>
<dbReference type="Pfam" id="PF01139">
    <property type="entry name" value="RtcB"/>
    <property type="match status" value="1"/>
</dbReference>
<dbReference type="InterPro" id="IPR036025">
    <property type="entry name" value="RtcB-like_sf"/>
</dbReference>
<dbReference type="GO" id="GO:0046872">
    <property type="term" value="F:metal ion binding"/>
    <property type="evidence" value="ECO:0007669"/>
    <property type="project" value="UniProtKB-KW"/>
</dbReference>